<dbReference type="InterPro" id="IPR007899">
    <property type="entry name" value="CHAD_dom"/>
</dbReference>
<proteinExistence type="predicted"/>
<dbReference type="InterPro" id="IPR038186">
    <property type="entry name" value="CHAD_dom_sf"/>
</dbReference>
<protein>
    <recommendedName>
        <fullName evidence="1">CHAD domain-containing protein</fullName>
    </recommendedName>
</protein>
<accession>A0A2M8IW95</accession>
<evidence type="ECO:0000313" key="3">
    <source>
        <dbReference type="Proteomes" id="UP000231553"/>
    </source>
</evidence>
<comment type="caution">
    <text evidence="2">The sequence shown here is derived from an EMBL/GenBank/DDBJ whole genome shotgun (WGS) entry which is preliminary data.</text>
</comment>
<dbReference type="Gene3D" id="1.40.20.10">
    <property type="entry name" value="CHAD domain"/>
    <property type="match status" value="1"/>
</dbReference>
<dbReference type="RefSeq" id="WP_133119912.1">
    <property type="nucleotide sequence ID" value="NZ_PGTB01000139.1"/>
</dbReference>
<name>A0A2M8IW95_9RHOB</name>
<evidence type="ECO:0000313" key="2">
    <source>
        <dbReference type="EMBL" id="PJE34801.1"/>
    </source>
</evidence>
<dbReference type="Pfam" id="PF05235">
    <property type="entry name" value="CHAD"/>
    <property type="match status" value="1"/>
</dbReference>
<sequence>MSYVFDIGISLEDNLRRVAGQEVQKARDSLARIESAPEESVHDLRKRMKKLRGLLRLLRPGLGKTYKAENAAAREIARGFSDIRDAQVMVNSVDLICNEAGADAALLAPLRDWAEQRRRRVLKVKGIKTRARAARAALKTLRARSR</sequence>
<dbReference type="OrthoDB" id="9810907at2"/>
<dbReference type="EMBL" id="PGTB01000139">
    <property type="protein sequence ID" value="PJE34801.1"/>
    <property type="molecule type" value="Genomic_DNA"/>
</dbReference>
<dbReference type="AlphaFoldDB" id="A0A2M8IW95"/>
<dbReference type="Proteomes" id="UP000231553">
    <property type="component" value="Unassembled WGS sequence"/>
</dbReference>
<organism evidence="2 3">
    <name type="scientific">Pseudooceanicola lipolyticus</name>
    <dbReference type="NCBI Taxonomy" id="2029104"/>
    <lineage>
        <taxon>Bacteria</taxon>
        <taxon>Pseudomonadati</taxon>
        <taxon>Pseudomonadota</taxon>
        <taxon>Alphaproteobacteria</taxon>
        <taxon>Rhodobacterales</taxon>
        <taxon>Paracoccaceae</taxon>
        <taxon>Pseudooceanicola</taxon>
    </lineage>
</organism>
<feature type="non-terminal residue" evidence="2">
    <location>
        <position position="146"/>
    </location>
</feature>
<evidence type="ECO:0000259" key="1">
    <source>
        <dbReference type="Pfam" id="PF05235"/>
    </source>
</evidence>
<feature type="domain" description="CHAD" evidence="1">
    <location>
        <begin position="26"/>
        <end position="124"/>
    </location>
</feature>
<reference evidence="2 3" key="1">
    <citation type="journal article" date="2018" name="Int. J. Syst. Evol. Microbiol.">
        <title>Pseudooceanicola lipolyticus sp. nov., a marine alphaproteobacterium, reclassification of Oceanicola flagellatus as Pseudooceanicola flagellatus comb. nov. and emended description of the genus Pseudooceanicola.</title>
        <authorList>
            <person name="Huang M.-M."/>
            <person name="Guo L.-L."/>
            <person name="Wu Y.-H."/>
            <person name="Lai Q.-L."/>
            <person name="Shao Z.-Z."/>
            <person name="Wang C.-S."/>
            <person name="Wu M."/>
            <person name="Xu X.-W."/>
        </authorList>
    </citation>
    <scope>NUCLEOTIDE SEQUENCE [LARGE SCALE GENOMIC DNA]</scope>
    <source>
        <strain evidence="2 3">157</strain>
    </source>
</reference>
<keyword evidence="3" id="KW-1185">Reference proteome</keyword>
<gene>
    <name evidence="2" type="ORF">CVM52_20445</name>
</gene>